<reference evidence="2" key="1">
    <citation type="submission" date="2021-05" db="EMBL/GenBank/DDBJ databases">
        <authorList>
            <person name="Alioto T."/>
            <person name="Alioto T."/>
            <person name="Gomez Garrido J."/>
        </authorList>
    </citation>
    <scope>NUCLEOTIDE SEQUENCE</scope>
</reference>
<evidence type="ECO:0000313" key="2">
    <source>
        <dbReference type="EMBL" id="CAG6774171.1"/>
    </source>
</evidence>
<feature type="transmembrane region" description="Helical" evidence="1">
    <location>
        <begin position="32"/>
        <end position="55"/>
    </location>
</feature>
<keyword evidence="1" id="KW-0812">Transmembrane</keyword>
<proteinExistence type="predicted"/>
<evidence type="ECO:0000256" key="1">
    <source>
        <dbReference type="SAM" id="Phobius"/>
    </source>
</evidence>
<dbReference type="EMBL" id="HBUF01593865">
    <property type="protein sequence ID" value="CAG6774171.1"/>
    <property type="molecule type" value="Transcribed_RNA"/>
</dbReference>
<dbReference type="AlphaFoldDB" id="A0A8D9B2X2"/>
<sequence>MYRGTFVSWYSTYSWKLTIKGTRYCSHSYEFIVYYLVFYFILILSRPTFVFKIFFRKLFAHILIRRTVEKKLYYYYHLVYVITTEYNVCIQTYSQNNLRHEFRSY</sequence>
<accession>A0A8D9B2X2</accession>
<protein>
    <submittedName>
        <fullName evidence="2">Uncharacterized protein</fullName>
    </submittedName>
</protein>
<keyword evidence="1" id="KW-1133">Transmembrane helix</keyword>
<keyword evidence="1" id="KW-0472">Membrane</keyword>
<name>A0A8D9B2X2_9HEMI</name>
<organism evidence="2">
    <name type="scientific">Cacopsylla melanoneura</name>
    <dbReference type="NCBI Taxonomy" id="428564"/>
    <lineage>
        <taxon>Eukaryota</taxon>
        <taxon>Metazoa</taxon>
        <taxon>Ecdysozoa</taxon>
        <taxon>Arthropoda</taxon>
        <taxon>Hexapoda</taxon>
        <taxon>Insecta</taxon>
        <taxon>Pterygota</taxon>
        <taxon>Neoptera</taxon>
        <taxon>Paraneoptera</taxon>
        <taxon>Hemiptera</taxon>
        <taxon>Sternorrhyncha</taxon>
        <taxon>Psylloidea</taxon>
        <taxon>Psyllidae</taxon>
        <taxon>Psyllinae</taxon>
        <taxon>Cacopsylla</taxon>
    </lineage>
</organism>